<evidence type="ECO:0000313" key="3">
    <source>
        <dbReference type="Proteomes" id="UP000800093"/>
    </source>
</evidence>
<dbReference type="AlphaFoldDB" id="A0A9P4TP30"/>
<keyword evidence="1" id="KW-0732">Signal</keyword>
<proteinExistence type="predicted"/>
<evidence type="ECO:0008006" key="4">
    <source>
        <dbReference type="Google" id="ProtNLM"/>
    </source>
</evidence>
<evidence type="ECO:0000313" key="2">
    <source>
        <dbReference type="EMBL" id="KAF2269811.1"/>
    </source>
</evidence>
<protein>
    <recommendedName>
        <fullName evidence="4">Secreted protein</fullName>
    </recommendedName>
</protein>
<sequence>MALLRLIVIVLQGVTVQRPSTMNLSSAQLQTRANFTPSADDDAEAAFNRPVQNVAVHREQAMATQEQLYNNNLCCFLMQADARHQISTPMPTSAGNVLSSSSCSVTPVPLMRLTHH</sequence>
<dbReference type="Proteomes" id="UP000800093">
    <property type="component" value="Unassembled WGS sequence"/>
</dbReference>
<reference evidence="3" key="1">
    <citation type="journal article" date="2020" name="Stud. Mycol.">
        <title>101 Dothideomycetes genomes: A test case for predicting lifestyles and emergence of pathogens.</title>
        <authorList>
            <person name="Haridas S."/>
            <person name="Albert R."/>
            <person name="Binder M."/>
            <person name="Bloem J."/>
            <person name="LaButti K."/>
            <person name="Salamov A."/>
            <person name="Andreopoulos B."/>
            <person name="Baker S."/>
            <person name="Barry K."/>
            <person name="Bills G."/>
            <person name="Bluhm B."/>
            <person name="Cannon C."/>
            <person name="Castanera R."/>
            <person name="Culley D."/>
            <person name="Daum C."/>
            <person name="Ezra D."/>
            <person name="Gonzalez J."/>
            <person name="Henrissat B."/>
            <person name="Kuo A."/>
            <person name="Liang C."/>
            <person name="Lipzen A."/>
            <person name="Lutzoni F."/>
            <person name="Magnuson J."/>
            <person name="Mondo S."/>
            <person name="Nolan M."/>
            <person name="Ohm R."/>
            <person name="Pangilinan J."/>
            <person name="Park H.-J."/>
            <person name="Ramirez L."/>
            <person name="Alfaro M."/>
            <person name="Sun H."/>
            <person name="Tritt A."/>
            <person name="Yoshinaga Y."/>
            <person name="Zwiers L.-H."/>
            <person name="Turgeon B."/>
            <person name="Goodwin S."/>
            <person name="Spatafora J."/>
            <person name="Crous P."/>
            <person name="Grigoriev I."/>
        </authorList>
    </citation>
    <scope>NUCLEOTIDE SEQUENCE [LARGE SCALE GENOMIC DNA]</scope>
    <source>
        <strain evidence="3">CBS 304.66</strain>
    </source>
</reference>
<name>A0A9P4TP30_9PLEO</name>
<feature type="signal peptide" evidence="1">
    <location>
        <begin position="1"/>
        <end position="16"/>
    </location>
</feature>
<feature type="chain" id="PRO_5040128402" description="Secreted protein" evidence="1">
    <location>
        <begin position="17"/>
        <end position="116"/>
    </location>
</feature>
<gene>
    <name evidence="2" type="ORF">CC78DRAFT_574680</name>
</gene>
<keyword evidence="3" id="KW-1185">Reference proteome</keyword>
<evidence type="ECO:0000256" key="1">
    <source>
        <dbReference type="SAM" id="SignalP"/>
    </source>
</evidence>
<comment type="caution">
    <text evidence="2">The sequence shown here is derived from an EMBL/GenBank/DDBJ whole genome shotgun (WGS) entry which is preliminary data.</text>
</comment>
<dbReference type="EMBL" id="ML986581">
    <property type="protein sequence ID" value="KAF2269811.1"/>
    <property type="molecule type" value="Genomic_DNA"/>
</dbReference>
<accession>A0A9P4TP30</accession>
<organism evidence="2 3">
    <name type="scientific">Lojkania enalia</name>
    <dbReference type="NCBI Taxonomy" id="147567"/>
    <lineage>
        <taxon>Eukaryota</taxon>
        <taxon>Fungi</taxon>
        <taxon>Dikarya</taxon>
        <taxon>Ascomycota</taxon>
        <taxon>Pezizomycotina</taxon>
        <taxon>Dothideomycetes</taxon>
        <taxon>Pleosporomycetidae</taxon>
        <taxon>Pleosporales</taxon>
        <taxon>Pleosporales incertae sedis</taxon>
        <taxon>Lojkania</taxon>
    </lineage>
</organism>